<evidence type="ECO:0000313" key="2">
    <source>
        <dbReference type="EMBL" id="TYL99198.1"/>
    </source>
</evidence>
<organism evidence="2 3">
    <name type="scientific">Bradyrhizobium rifense</name>
    <dbReference type="NCBI Taxonomy" id="515499"/>
    <lineage>
        <taxon>Bacteria</taxon>
        <taxon>Pseudomonadati</taxon>
        <taxon>Pseudomonadota</taxon>
        <taxon>Alphaproteobacteria</taxon>
        <taxon>Hyphomicrobiales</taxon>
        <taxon>Nitrobacteraceae</taxon>
        <taxon>Bradyrhizobium</taxon>
    </lineage>
</organism>
<reference evidence="2 3" key="1">
    <citation type="submission" date="2019-08" db="EMBL/GenBank/DDBJ databases">
        <title>Bradyrhizobium hipponensis sp. nov., a rhizobium isolated from a Lupinus angustifolius root nodule in Tunisia.</title>
        <authorList>
            <person name="Off K."/>
            <person name="Rejili M."/>
            <person name="Mars M."/>
            <person name="Brachmann A."/>
            <person name="Marin M."/>
        </authorList>
    </citation>
    <scope>NUCLEOTIDE SEQUENCE [LARGE SCALE GENOMIC DNA]</scope>
    <source>
        <strain evidence="2 3">CTAW71</strain>
    </source>
</reference>
<dbReference type="RefSeq" id="WP_148770826.1">
    <property type="nucleotide sequence ID" value="NZ_VSSS01000008.1"/>
</dbReference>
<dbReference type="OrthoDB" id="8241964at2"/>
<dbReference type="EMBL" id="VSSS01000008">
    <property type="protein sequence ID" value="TYL99198.1"/>
    <property type="molecule type" value="Genomic_DNA"/>
</dbReference>
<keyword evidence="3" id="KW-1185">Reference proteome</keyword>
<gene>
    <name evidence="2" type="ORF">FXB40_03600</name>
</gene>
<proteinExistence type="predicted"/>
<feature type="region of interest" description="Disordered" evidence="1">
    <location>
        <begin position="175"/>
        <end position="194"/>
    </location>
</feature>
<name>A0A5D3KN32_9BRAD</name>
<sequence length="194" mass="20684">MKNTLIAIMAVAILVLGALVGVLLEDSQTATVEIDRDRAAVSAEISAAKELATRYSGGLIVGLINVRIAILETTDAMLGQKRTALLRRINLTYRAPFDAARPASDAELDDILKELSQAQTRAAESRKGAERYSGGLVQGLALMKAETDEIAVSELRLKFYSAKHGFPILPTISVDKQNATPLPPGKAAGDKEAL</sequence>
<dbReference type="Proteomes" id="UP000324758">
    <property type="component" value="Unassembled WGS sequence"/>
</dbReference>
<dbReference type="AlphaFoldDB" id="A0A5D3KN32"/>
<evidence type="ECO:0000313" key="3">
    <source>
        <dbReference type="Proteomes" id="UP000324758"/>
    </source>
</evidence>
<evidence type="ECO:0000256" key="1">
    <source>
        <dbReference type="SAM" id="MobiDB-lite"/>
    </source>
</evidence>
<comment type="caution">
    <text evidence="2">The sequence shown here is derived from an EMBL/GenBank/DDBJ whole genome shotgun (WGS) entry which is preliminary data.</text>
</comment>
<accession>A0A5D3KN32</accession>
<protein>
    <submittedName>
        <fullName evidence="2">Uncharacterized protein</fullName>
    </submittedName>
</protein>